<keyword evidence="4 9" id="KW-0963">Cytoplasm</keyword>
<dbReference type="HAMAP" id="MF_00365">
    <property type="entry name" value="RecF"/>
    <property type="match status" value="1"/>
</dbReference>
<evidence type="ECO:0000256" key="7">
    <source>
        <dbReference type="ARBA" id="ARBA00022840"/>
    </source>
</evidence>
<dbReference type="OrthoDB" id="9803889at2"/>
<dbReference type="GO" id="GO:0009432">
    <property type="term" value="P:SOS response"/>
    <property type="evidence" value="ECO:0007669"/>
    <property type="project" value="UniProtKB-UniRule"/>
</dbReference>
<dbReference type="EMBL" id="VUOA01000056">
    <property type="protein sequence ID" value="KAA2233145.1"/>
    <property type="molecule type" value="Genomic_DNA"/>
</dbReference>
<evidence type="ECO:0000313" key="12">
    <source>
        <dbReference type="EMBL" id="KAA2233145.1"/>
    </source>
</evidence>
<dbReference type="NCBIfam" id="TIGR00611">
    <property type="entry name" value="recf"/>
    <property type="match status" value="1"/>
</dbReference>
<evidence type="ECO:0000256" key="8">
    <source>
        <dbReference type="ARBA" id="ARBA00023125"/>
    </source>
</evidence>
<protein>
    <recommendedName>
        <fullName evidence="3 9">DNA replication and repair protein RecF</fullName>
    </recommendedName>
</protein>
<dbReference type="GO" id="GO:0006260">
    <property type="term" value="P:DNA replication"/>
    <property type="evidence" value="ECO:0007669"/>
    <property type="project" value="UniProtKB-UniRule"/>
</dbReference>
<accession>A0A5B2V3W4</accession>
<evidence type="ECO:0000256" key="4">
    <source>
        <dbReference type="ARBA" id="ARBA00022490"/>
    </source>
</evidence>
<gene>
    <name evidence="9 12" type="primary">recF</name>
    <name evidence="12" type="ORF">F0L46_24830</name>
</gene>
<dbReference type="GO" id="GO:0000731">
    <property type="term" value="P:DNA synthesis involved in DNA repair"/>
    <property type="evidence" value="ECO:0007669"/>
    <property type="project" value="TreeGrafter"/>
</dbReference>
<sequence length="381" mass="40802">MPEGANGPRIVRLVLQDFRSYRTLDLATGAGVVALVGENGAGKTNLLEALSLFTPGRGLRRADLADMARDRNGAFAVSVSLEGAFGEHRLGTGLVPPTPEGRTSRICRIDGAGASSPAAFAEYLRVVWLTPDLDALFRGPAGDRRRFLDRLVLAVDAEHGARVNALDRALRSRNRVLEDDFSDDLWLDSIEREVAELGVAVAAARRETVERLRVLVDATRDDASPFPFARIALQGELDELVASLAAVDAEDRYRAILRESRARDRAAGRTLVGPQASDLVVRHGPKDIPADTASTGEQKALLIGLVLAHARLVSAMTGLAPLVLLDEVAAHLDPRRRAALFETLARLGGQVWMTGADPALFAELGDAADLLQVTPGAVARL</sequence>
<keyword evidence="8 9" id="KW-0238">DNA-binding</keyword>
<dbReference type="Proteomes" id="UP000323142">
    <property type="component" value="Unassembled WGS sequence"/>
</dbReference>
<keyword evidence="9 10" id="KW-0234">DNA repair</keyword>
<proteinExistence type="inferred from homology"/>
<keyword evidence="7 9" id="KW-0067">ATP-binding</keyword>
<keyword evidence="6 9" id="KW-0547">Nucleotide-binding</keyword>
<dbReference type="Gene3D" id="3.40.50.300">
    <property type="entry name" value="P-loop containing nucleotide triphosphate hydrolases"/>
    <property type="match status" value="1"/>
</dbReference>
<keyword evidence="13" id="KW-1185">Reference proteome</keyword>
<dbReference type="InterPro" id="IPR027417">
    <property type="entry name" value="P-loop_NTPase"/>
</dbReference>
<dbReference type="InterPro" id="IPR001238">
    <property type="entry name" value="DNA-binding_RecF"/>
</dbReference>
<dbReference type="SUPFAM" id="SSF52540">
    <property type="entry name" value="P-loop containing nucleoside triphosphate hydrolases"/>
    <property type="match status" value="1"/>
</dbReference>
<name>A0A5B2V3W4_9HYPH</name>
<dbReference type="InterPro" id="IPR003395">
    <property type="entry name" value="RecF/RecN/SMC_N"/>
</dbReference>
<comment type="function">
    <text evidence="9 10">The RecF protein is involved in DNA metabolism; it is required for DNA replication and normal SOS inducibility. RecF binds preferentially to single-stranded, linear DNA. It also seems to bind ATP.</text>
</comment>
<dbReference type="GO" id="GO:0003697">
    <property type="term" value="F:single-stranded DNA binding"/>
    <property type="evidence" value="ECO:0007669"/>
    <property type="project" value="UniProtKB-UniRule"/>
</dbReference>
<dbReference type="InterPro" id="IPR018078">
    <property type="entry name" value="DNA-binding_RecF_CS"/>
</dbReference>
<dbReference type="PROSITE" id="PS00618">
    <property type="entry name" value="RECF_2"/>
    <property type="match status" value="1"/>
</dbReference>
<comment type="caution">
    <text evidence="12">The sequence shown here is derived from an EMBL/GenBank/DDBJ whole genome shotgun (WGS) entry which is preliminary data.</text>
</comment>
<keyword evidence="9 10" id="KW-0227">DNA damage</keyword>
<comment type="similarity">
    <text evidence="2 9 10">Belongs to the RecF family.</text>
</comment>
<evidence type="ECO:0000256" key="6">
    <source>
        <dbReference type="ARBA" id="ARBA00022741"/>
    </source>
</evidence>
<evidence type="ECO:0000313" key="13">
    <source>
        <dbReference type="Proteomes" id="UP000323142"/>
    </source>
</evidence>
<dbReference type="GO" id="GO:0005524">
    <property type="term" value="F:ATP binding"/>
    <property type="evidence" value="ECO:0007669"/>
    <property type="project" value="UniProtKB-UniRule"/>
</dbReference>
<feature type="domain" description="RecF/RecN/SMC N-terminal" evidence="11">
    <location>
        <begin position="10"/>
        <end position="355"/>
    </location>
</feature>
<evidence type="ECO:0000256" key="9">
    <source>
        <dbReference type="HAMAP-Rule" id="MF_00365"/>
    </source>
</evidence>
<dbReference type="PROSITE" id="PS00617">
    <property type="entry name" value="RECF_1"/>
    <property type="match status" value="1"/>
</dbReference>
<keyword evidence="9 10" id="KW-0742">SOS response</keyword>
<evidence type="ECO:0000259" key="11">
    <source>
        <dbReference type="Pfam" id="PF02463"/>
    </source>
</evidence>
<dbReference type="GO" id="GO:0005737">
    <property type="term" value="C:cytoplasm"/>
    <property type="evidence" value="ECO:0007669"/>
    <property type="project" value="UniProtKB-SubCell"/>
</dbReference>
<reference evidence="12 13" key="1">
    <citation type="submission" date="2019-09" db="EMBL/GenBank/DDBJ databases">
        <title>Salinarimonas rosea gen. nov., sp. nov., a new member of the a-2 subgroup of the Proteobacteria.</title>
        <authorList>
            <person name="Liu J."/>
        </authorList>
    </citation>
    <scope>NUCLEOTIDE SEQUENCE [LARGE SCALE GENOMIC DNA]</scope>
    <source>
        <strain evidence="12 13">BN140002</strain>
    </source>
</reference>
<evidence type="ECO:0000256" key="5">
    <source>
        <dbReference type="ARBA" id="ARBA00022705"/>
    </source>
</evidence>
<dbReference type="GO" id="GO:0006302">
    <property type="term" value="P:double-strand break repair"/>
    <property type="evidence" value="ECO:0007669"/>
    <property type="project" value="TreeGrafter"/>
</dbReference>
<dbReference type="PANTHER" id="PTHR32182:SF0">
    <property type="entry name" value="DNA REPLICATION AND REPAIR PROTEIN RECF"/>
    <property type="match status" value="1"/>
</dbReference>
<evidence type="ECO:0000256" key="1">
    <source>
        <dbReference type="ARBA" id="ARBA00004496"/>
    </source>
</evidence>
<reference evidence="12 13" key="2">
    <citation type="submission" date="2019-09" db="EMBL/GenBank/DDBJ databases">
        <authorList>
            <person name="Jin C."/>
        </authorList>
    </citation>
    <scope>NUCLEOTIDE SEQUENCE [LARGE SCALE GENOMIC DNA]</scope>
    <source>
        <strain evidence="12 13">BN140002</strain>
    </source>
</reference>
<dbReference type="Pfam" id="PF02463">
    <property type="entry name" value="SMC_N"/>
    <property type="match status" value="1"/>
</dbReference>
<dbReference type="PANTHER" id="PTHR32182">
    <property type="entry name" value="DNA REPLICATION AND REPAIR PROTEIN RECF"/>
    <property type="match status" value="1"/>
</dbReference>
<organism evidence="12 13">
    <name type="scientific">Salinarimonas soli</name>
    <dbReference type="NCBI Taxonomy" id="1638099"/>
    <lineage>
        <taxon>Bacteria</taxon>
        <taxon>Pseudomonadati</taxon>
        <taxon>Pseudomonadota</taxon>
        <taxon>Alphaproteobacteria</taxon>
        <taxon>Hyphomicrobiales</taxon>
        <taxon>Salinarimonadaceae</taxon>
        <taxon>Salinarimonas</taxon>
    </lineage>
</organism>
<feature type="binding site" evidence="9">
    <location>
        <begin position="37"/>
        <end position="44"/>
    </location>
    <ligand>
        <name>ATP</name>
        <dbReference type="ChEBI" id="CHEBI:30616"/>
    </ligand>
</feature>
<keyword evidence="5 9" id="KW-0235">DNA replication</keyword>
<comment type="subcellular location">
    <subcellularLocation>
        <location evidence="1 9 10">Cytoplasm</location>
    </subcellularLocation>
</comment>
<dbReference type="InterPro" id="IPR042174">
    <property type="entry name" value="RecF_2"/>
</dbReference>
<evidence type="ECO:0000256" key="2">
    <source>
        <dbReference type="ARBA" id="ARBA00008016"/>
    </source>
</evidence>
<evidence type="ECO:0000256" key="3">
    <source>
        <dbReference type="ARBA" id="ARBA00020170"/>
    </source>
</evidence>
<dbReference type="AlphaFoldDB" id="A0A5B2V3W4"/>
<dbReference type="RefSeq" id="WP_149822304.1">
    <property type="nucleotide sequence ID" value="NZ_VUOA01000056.1"/>
</dbReference>
<evidence type="ECO:0000256" key="10">
    <source>
        <dbReference type="RuleBase" id="RU000578"/>
    </source>
</evidence>
<dbReference type="Gene3D" id="1.20.1050.90">
    <property type="entry name" value="RecF/RecN/SMC, N-terminal domain"/>
    <property type="match status" value="1"/>
</dbReference>